<dbReference type="EMBL" id="FRBI01000046">
    <property type="protein sequence ID" value="SHN36270.1"/>
    <property type="molecule type" value="Genomic_DNA"/>
</dbReference>
<sequence>MPIAAAVLATAGLISGAPSAAAHPPPNFETSDEIVPPGEWWFAYAWDTSTWAEGHVVYAFSSEPLTGAQAATVGLPKGITVESLNDCTPVAGYPAVFSCPIERGFRTNPVFDVATDTADMTTAYFGYSYVPTGGDLEAGVQTALSAATGPAGATYGTGKATVYSAEHAARNTVAFDTPDLPTGGSVRHTLHLHTVDPGELYLHFWPADGQPVWRYGNTISFQDVALSAGTMCVPLGKAVLDGETNLRCELTPGDQTISYTLTAPAGLTTWHVQAITSYNVYARGYGGLHDVDSRNAFDLQGGPTRLDHYLPVRDSAGKMSMYYGTGKAAAPFYAPPHTVGGGWQIYNALTKLSPESEDLIYQHTAPPTAQLKGRGDLVGRDSAGVLWYYHRQFTPLPPLANRTRVGSGWNIYPTLTGGGDLTRDGNADLLARDKTGVLWLYAGTGNPAAPFANRTRIGGGWQIYGTLAGSDDLNGDGIADLVARDSTGVLWLYAGTGNVKAPLKSRTRICAGWAGYNQLSVVGDVTRDGRADLVARDKAGVLWLYRGTGNPATPFANRTYAGGGWQGFNLIL</sequence>
<feature type="signal peptide" evidence="2">
    <location>
        <begin position="1"/>
        <end position="22"/>
    </location>
</feature>
<dbReference type="InterPro" id="IPR028994">
    <property type="entry name" value="Integrin_alpha_N"/>
</dbReference>
<dbReference type="Proteomes" id="UP000184111">
    <property type="component" value="Unassembled WGS sequence"/>
</dbReference>
<dbReference type="InterPro" id="IPR013517">
    <property type="entry name" value="FG-GAP"/>
</dbReference>
<keyword evidence="4" id="KW-1185">Reference proteome</keyword>
<evidence type="ECO:0000256" key="1">
    <source>
        <dbReference type="ARBA" id="ARBA00022729"/>
    </source>
</evidence>
<dbReference type="Gene3D" id="2.130.10.130">
    <property type="entry name" value="Integrin alpha, N-terminal"/>
    <property type="match status" value="1"/>
</dbReference>
<gene>
    <name evidence="3" type="ORF">SAMN05216499_14612</name>
</gene>
<evidence type="ECO:0000313" key="4">
    <source>
        <dbReference type="Proteomes" id="UP000184111"/>
    </source>
</evidence>
<accession>A0A1M7QWG4</accession>
<reference evidence="3 4" key="1">
    <citation type="submission" date="2016-11" db="EMBL/GenBank/DDBJ databases">
        <authorList>
            <person name="Jaros S."/>
            <person name="Januszkiewicz K."/>
            <person name="Wedrychowicz H."/>
        </authorList>
    </citation>
    <scope>NUCLEOTIDE SEQUENCE [LARGE SCALE GENOMIC DNA]</scope>
    <source>
        <strain evidence="3 4">CGMCC 4.2025</strain>
    </source>
</reference>
<dbReference type="PANTHER" id="PTHR46580">
    <property type="entry name" value="SENSOR KINASE-RELATED"/>
    <property type="match status" value="1"/>
</dbReference>
<protein>
    <submittedName>
        <fullName evidence="3">Repeat domain-containing protein</fullName>
    </submittedName>
</protein>
<dbReference type="RefSeq" id="WP_073502958.1">
    <property type="nucleotide sequence ID" value="NZ_FRBI01000046.1"/>
</dbReference>
<proteinExistence type="predicted"/>
<evidence type="ECO:0000256" key="2">
    <source>
        <dbReference type="SAM" id="SignalP"/>
    </source>
</evidence>
<dbReference type="Pfam" id="PF13517">
    <property type="entry name" value="FG-GAP_3"/>
    <property type="match status" value="1"/>
</dbReference>
<dbReference type="STRING" id="310782.SAMN05216499_14612"/>
<organism evidence="3 4">
    <name type="scientific">Actinacidiphila paucisporea</name>
    <dbReference type="NCBI Taxonomy" id="310782"/>
    <lineage>
        <taxon>Bacteria</taxon>
        <taxon>Bacillati</taxon>
        <taxon>Actinomycetota</taxon>
        <taxon>Actinomycetes</taxon>
        <taxon>Kitasatosporales</taxon>
        <taxon>Streptomycetaceae</taxon>
        <taxon>Actinacidiphila</taxon>
    </lineage>
</organism>
<keyword evidence="1 2" id="KW-0732">Signal</keyword>
<name>A0A1M7QWG4_9ACTN</name>
<dbReference type="AlphaFoldDB" id="A0A1M7QWG4"/>
<feature type="chain" id="PRO_5013020384" evidence="2">
    <location>
        <begin position="23"/>
        <end position="572"/>
    </location>
</feature>
<dbReference type="OrthoDB" id="3919299at2"/>
<dbReference type="PANTHER" id="PTHR46580:SF4">
    <property type="entry name" value="ATP_GTP-BINDING PROTEIN"/>
    <property type="match status" value="1"/>
</dbReference>
<evidence type="ECO:0000313" key="3">
    <source>
        <dbReference type="EMBL" id="SHN36270.1"/>
    </source>
</evidence>
<dbReference type="SUPFAM" id="SSF69318">
    <property type="entry name" value="Integrin alpha N-terminal domain"/>
    <property type="match status" value="1"/>
</dbReference>